<dbReference type="InterPro" id="IPR036028">
    <property type="entry name" value="SH3-like_dom_sf"/>
</dbReference>
<feature type="compositionally biased region" description="Low complexity" evidence="1">
    <location>
        <begin position="560"/>
        <end position="572"/>
    </location>
</feature>
<dbReference type="SUPFAM" id="SSF50044">
    <property type="entry name" value="SH3-domain"/>
    <property type="match status" value="1"/>
</dbReference>
<protein>
    <recommendedName>
        <fullName evidence="4">SH3 domain-containing protein</fullName>
    </recommendedName>
</protein>
<organism evidence="2 3">
    <name type="scientific">Perkinsus olseni</name>
    <name type="common">Perkinsus atlanticus</name>
    <dbReference type="NCBI Taxonomy" id="32597"/>
    <lineage>
        <taxon>Eukaryota</taxon>
        <taxon>Sar</taxon>
        <taxon>Alveolata</taxon>
        <taxon>Perkinsozoa</taxon>
        <taxon>Perkinsea</taxon>
        <taxon>Perkinsida</taxon>
        <taxon>Perkinsidae</taxon>
        <taxon>Perkinsus</taxon>
    </lineage>
</organism>
<accession>A0A7J6PHS1</accession>
<feature type="compositionally biased region" description="Low complexity" evidence="1">
    <location>
        <begin position="509"/>
        <end position="543"/>
    </location>
</feature>
<evidence type="ECO:0000313" key="2">
    <source>
        <dbReference type="EMBL" id="KAF4695685.1"/>
    </source>
</evidence>
<evidence type="ECO:0008006" key="4">
    <source>
        <dbReference type="Google" id="ProtNLM"/>
    </source>
</evidence>
<reference evidence="2 3" key="1">
    <citation type="submission" date="2020-04" db="EMBL/GenBank/DDBJ databases">
        <title>Perkinsus olseni comparative genomics.</title>
        <authorList>
            <person name="Bogema D.R."/>
        </authorList>
    </citation>
    <scope>NUCLEOTIDE SEQUENCE [LARGE SCALE GENOMIC DNA]</scope>
    <source>
        <strain evidence="2">00978-12</strain>
    </source>
</reference>
<name>A0A7J6PHS1_PEROL</name>
<gene>
    <name evidence="2" type="ORF">FOZ60_003697</name>
</gene>
<dbReference type="EMBL" id="JABANP010000018">
    <property type="protein sequence ID" value="KAF4695685.1"/>
    <property type="molecule type" value="Genomic_DNA"/>
</dbReference>
<evidence type="ECO:0000256" key="1">
    <source>
        <dbReference type="SAM" id="MobiDB-lite"/>
    </source>
</evidence>
<dbReference type="Proteomes" id="UP000541610">
    <property type="component" value="Unassembled WGS sequence"/>
</dbReference>
<proteinExistence type="predicted"/>
<comment type="caution">
    <text evidence="2">The sequence shown here is derived from an EMBL/GenBank/DDBJ whole genome shotgun (WGS) entry which is preliminary data.</text>
</comment>
<dbReference type="OrthoDB" id="10255964at2759"/>
<feature type="region of interest" description="Disordered" evidence="1">
    <location>
        <begin position="509"/>
        <end position="702"/>
    </location>
</feature>
<feature type="region of interest" description="Disordered" evidence="1">
    <location>
        <begin position="1486"/>
        <end position="1526"/>
    </location>
</feature>
<sequence length="1714" mass="188624">MPVHADLFEAEGATPEISAEDVYALETIGESLGRIAYRAGEILLSMRPRLGGLTIGTEGYIWDFEANKTITARVQAVEDHHVLIMPQGDAGTKRVRNYEFTPKWQPSESSKPPLNAVYCRHRFDAAPEDKSQLSAVKGDLLAILEQHVSGWTFVRKSRETKGQTEGGCLITSWHLSCGHASSITLSMHKGAEQPDGTYADVDVAVGDLVQLKERHASGWTFVKITDPTSDSPPRRCWLPDSILVETELVHTLGSFTGEGFEVDDGQIVEVLERHSSGWTLVKMKEAYQEKDGSWVQSESWVPDTVLDHDPMHEADGRRLQEYKMSASLRAALLRIVYSCEREKKAIETTLNGSIREQCRWCGLAPERLATAYLATTLDHICSTVGIGRPMGSSEGRGDTNMALLRAALADSRVHREGGAKLPSWCAIGEECRWYSSTQQKYFAVVIMSTNDTEVSFIFKHNTAYYKYASVDDIGEQWPDAVVAMQYSAEQFGTRLFPKEADELVLASAPAAKPVAPSSTSGSGSEESGSTDSSSVSSSEEGGTVQYLATDDASGGGNATESEVGSASVSAGSRPIGHSPRFGQAEAARDEGPEASGKTGEAALKVALNDEDQKSLAKAASNDEDQKSLAKAAANDEDQKALAKAASNDEDQKALAKAAANDEDQKPLAKAAPNDEDQKPLAKAAPNDEDQKALAKAAANDEDQEALLGTVEISLANRQSNDDEDDRAALGVATIEDTAGDQACETEDTYQLKPSSTEALLVIKALKAVTSNLRIAKNSEPGAVRAPTPPSDKAGITLPPPPTFLEESVTLANLQHLFARDLGKSCINRLKAAAGLLEARLETSNTEVSGDLSLQDFPSEADKSILEELARPDFSEVSGTLSMLFILRKYPHLVELERSMHTTVEERKAEVELTMSQLETSLINKAENHTMKLRHENLSRLARQYGGVELIPADKLARLDLAMEKKRQFEHGQAQRSLERAEAAAGNKMSQLKILEEKVSLLQGIQDKKVQLGNEAAILQETRELSLTLAQLSADIRLNAVEVPHCDVLSAVEMGKSTVQRANKSLRGDQRQAQADMLAVGKTLQAVHDRIDGELTHPRDVNSEVNEEIHSEDDLIEEMSKVEKAQRLSFFKTQEGEKLLKLEADTLQLQQELSNRRRDKLEKLRRDEESSADGKYRPRLTAAIEELDGLILGAEVARRDLEESFTAEISEVEHRIEERKKRRERELENKRCLFEFDLKLFTAQEKMYSQWQGGKYKKGPLKGILRSVVGYVNDINALTVDISCRNALATLQYRARMLQARLEKEVGKDRPEEEVNVLADSEPETTTIIAKREKFERRMLADSAEVAASLESWQASLEEELSHRLSSIYEDVKERVMVPIQAKAAAVEKIVSACGVSRTELECRLARTAALEQAADELTVSATSLNARMVWNKHIQSALESTKDTAGPCACNSVTIKACPSEQVRSLERALAMKSEAILRPAAALERPSSAMKKSGDIPPSLKSPQGGKILFERKRSRPNVEPPVTSDSDFLRMQLFPANLVDIAGGRENVLALVKHFYDLSFRDPILGVLYNDKTEPHHEMFCRWFFHTAGVEKEGPSIRKVNASHKKAQHCPLRSDAPPEAGFRGDGFTWNQRNRWLLMQLKACEDFNMPLDFVRPYVHGLCAFMGVYGPFTEARPGSSGKCPMRAFEARNAMNAPSAVVNSQRGPSICPVVH</sequence>
<evidence type="ECO:0000313" key="3">
    <source>
        <dbReference type="Proteomes" id="UP000541610"/>
    </source>
</evidence>